<reference evidence="2" key="1">
    <citation type="submission" date="2014-09" db="EMBL/GenBank/DDBJ databases">
        <authorList>
            <person name="Magalhaes I.L.F."/>
            <person name="Oliveira U."/>
            <person name="Santos F.R."/>
            <person name="Vidigal T.H.D.A."/>
            <person name="Brescovit A.D."/>
            <person name="Santos A.J."/>
        </authorList>
    </citation>
    <scope>NUCLEOTIDE SEQUENCE</scope>
    <source>
        <tissue evidence="2">Shoot tissue taken approximately 20 cm above the soil surface</tissue>
    </source>
</reference>
<feature type="region of interest" description="Disordered" evidence="1">
    <location>
        <begin position="1"/>
        <end position="20"/>
    </location>
</feature>
<proteinExistence type="predicted"/>
<dbReference type="EMBL" id="GBRH01279535">
    <property type="protein sequence ID" value="JAD18360.1"/>
    <property type="molecule type" value="Transcribed_RNA"/>
</dbReference>
<accession>A0A0A8Y0C9</accession>
<reference evidence="2" key="2">
    <citation type="journal article" date="2015" name="Data Brief">
        <title>Shoot transcriptome of the giant reed, Arundo donax.</title>
        <authorList>
            <person name="Barrero R.A."/>
            <person name="Guerrero F.D."/>
            <person name="Moolhuijzen P."/>
            <person name="Goolsby J.A."/>
            <person name="Tidwell J."/>
            <person name="Bellgard S.E."/>
            <person name="Bellgard M.I."/>
        </authorList>
    </citation>
    <scope>NUCLEOTIDE SEQUENCE</scope>
    <source>
        <tissue evidence="2">Shoot tissue taken approximately 20 cm above the soil surface</tissue>
    </source>
</reference>
<evidence type="ECO:0000313" key="2">
    <source>
        <dbReference type="EMBL" id="JAD18360.1"/>
    </source>
</evidence>
<name>A0A0A8Y0C9_ARUDO</name>
<dbReference type="AlphaFoldDB" id="A0A0A8Y0C9"/>
<evidence type="ECO:0000256" key="1">
    <source>
        <dbReference type="SAM" id="MobiDB-lite"/>
    </source>
</evidence>
<sequence length="20" mass="2187">MRFAAITPSLPASTPYGHLR</sequence>
<protein>
    <submittedName>
        <fullName evidence="2">Uncharacterized protein</fullName>
    </submittedName>
</protein>
<organism evidence="2">
    <name type="scientific">Arundo donax</name>
    <name type="common">Giant reed</name>
    <name type="synonym">Donax arundinaceus</name>
    <dbReference type="NCBI Taxonomy" id="35708"/>
    <lineage>
        <taxon>Eukaryota</taxon>
        <taxon>Viridiplantae</taxon>
        <taxon>Streptophyta</taxon>
        <taxon>Embryophyta</taxon>
        <taxon>Tracheophyta</taxon>
        <taxon>Spermatophyta</taxon>
        <taxon>Magnoliopsida</taxon>
        <taxon>Liliopsida</taxon>
        <taxon>Poales</taxon>
        <taxon>Poaceae</taxon>
        <taxon>PACMAD clade</taxon>
        <taxon>Arundinoideae</taxon>
        <taxon>Arundineae</taxon>
        <taxon>Arundo</taxon>
    </lineage>
</organism>